<dbReference type="GO" id="GO:0005829">
    <property type="term" value="C:cytosol"/>
    <property type="evidence" value="ECO:0007669"/>
    <property type="project" value="TreeGrafter"/>
</dbReference>
<evidence type="ECO:0000313" key="6">
    <source>
        <dbReference type="EMBL" id="AMN47274.1"/>
    </source>
</evidence>
<keyword evidence="4" id="KW-0690">Ribosome biogenesis</keyword>
<evidence type="ECO:0000256" key="5">
    <source>
        <dbReference type="ARBA" id="ARBA00031841"/>
    </source>
</evidence>
<evidence type="ECO:0000313" key="7">
    <source>
        <dbReference type="Proteomes" id="UP000070250"/>
    </source>
</evidence>
<evidence type="ECO:0000256" key="2">
    <source>
        <dbReference type="ARBA" id="ARBA00010740"/>
    </source>
</evidence>
<dbReference type="EMBL" id="CP011971">
    <property type="protein sequence ID" value="AMN47274.1"/>
    <property type="molecule type" value="Genomic_DNA"/>
</dbReference>
<dbReference type="Proteomes" id="UP000070250">
    <property type="component" value="Chromosome"/>
</dbReference>
<dbReference type="PANTHER" id="PTHR38099">
    <property type="entry name" value="LARGE RIBOSOMAL RNA SUBUNIT ACCUMULATION PROTEIN YCED"/>
    <property type="match status" value="1"/>
</dbReference>
<sequence>MLRPSSAAADVPRDAFVDAGAHARAESRISRRFSGAELPRLSEAGLPIGSQVEAWFQFALFDGRPVIDGAVCGRLELICQRCMRPVTLEVDEPLKVMVLQEEFDQEPGGYEPVISDPARLDLRWLVEEQMLLALPLVPMHEHEDCVSAGGMPLVAVLPQDEAPGETQMPFHNLRDLLRRQ</sequence>
<accession>A0A127FA31</accession>
<dbReference type="GO" id="GO:0042254">
    <property type="term" value="P:ribosome biogenesis"/>
    <property type="evidence" value="ECO:0007669"/>
    <property type="project" value="UniProtKB-KW"/>
</dbReference>
<evidence type="ECO:0000256" key="1">
    <source>
        <dbReference type="ARBA" id="ARBA00002868"/>
    </source>
</evidence>
<dbReference type="InterPro" id="IPR003772">
    <property type="entry name" value="YceD"/>
</dbReference>
<dbReference type="OrthoDB" id="9786771at2"/>
<dbReference type="KEGG" id="sdf:ACG33_09235"/>
<comment type="function">
    <text evidence="1">Plays a role in synthesis, processing and/or stability of 23S rRNA.</text>
</comment>
<name>A0A127FA31_STEDE</name>
<dbReference type="Pfam" id="PF02620">
    <property type="entry name" value="YceD"/>
    <property type="match status" value="1"/>
</dbReference>
<comment type="similarity">
    <text evidence="2">Belongs to the DUF177 domain family.</text>
</comment>
<dbReference type="AlphaFoldDB" id="A0A127FA31"/>
<evidence type="ECO:0000256" key="3">
    <source>
        <dbReference type="ARBA" id="ARBA00015716"/>
    </source>
</evidence>
<organism evidence="6 7">
    <name type="scientific">Steroidobacter denitrificans</name>
    <dbReference type="NCBI Taxonomy" id="465721"/>
    <lineage>
        <taxon>Bacteria</taxon>
        <taxon>Pseudomonadati</taxon>
        <taxon>Pseudomonadota</taxon>
        <taxon>Gammaproteobacteria</taxon>
        <taxon>Steroidobacterales</taxon>
        <taxon>Steroidobacteraceae</taxon>
        <taxon>Steroidobacter</taxon>
    </lineage>
</organism>
<dbReference type="RefSeq" id="WP_066920603.1">
    <property type="nucleotide sequence ID" value="NZ_CP011971.1"/>
</dbReference>
<dbReference type="PANTHER" id="PTHR38099:SF1">
    <property type="entry name" value="LARGE RIBOSOMAL RNA SUBUNIT ACCUMULATION PROTEIN YCED"/>
    <property type="match status" value="1"/>
</dbReference>
<keyword evidence="7" id="KW-1185">Reference proteome</keyword>
<reference evidence="6 7" key="1">
    <citation type="submission" date="2015-06" db="EMBL/GenBank/DDBJ databases">
        <title>A Comprehensive Approach to Explore the Metabolic and Phylogenetic Diversity of Bacterial Steroid Degradation in the Environment: Testosterone as an Example.</title>
        <authorList>
            <person name="Yang F.-C."/>
            <person name="Chen Y.-L."/>
            <person name="Yu C.-P."/>
            <person name="Tang S.-L."/>
            <person name="Wang P.-H."/>
            <person name="Ismail W."/>
            <person name="Wang C.-H."/>
            <person name="Yang C.-Y."/>
            <person name="Chiang Y.-R."/>
        </authorList>
    </citation>
    <scope>NUCLEOTIDE SEQUENCE [LARGE SCALE GENOMIC DNA]</scope>
    <source>
        <strain evidence="6 7">DSM 18526</strain>
    </source>
</reference>
<proteinExistence type="inferred from homology"/>
<dbReference type="InterPro" id="IPR039255">
    <property type="entry name" value="YceD_bac"/>
</dbReference>
<gene>
    <name evidence="6" type="ORF">ACG33_09235</name>
</gene>
<evidence type="ECO:0000256" key="4">
    <source>
        <dbReference type="ARBA" id="ARBA00022517"/>
    </source>
</evidence>
<dbReference type="STRING" id="465721.ACG33_09235"/>
<protein>
    <recommendedName>
        <fullName evidence="3">Large ribosomal RNA subunit accumulation protein YceD</fullName>
    </recommendedName>
    <alternativeName>
        <fullName evidence="5">23S rRNA accumulation protein YceD</fullName>
    </alternativeName>
</protein>